<keyword evidence="3" id="KW-0808">Transferase</keyword>
<dbReference type="InterPro" id="IPR001296">
    <property type="entry name" value="Glyco_trans_1"/>
</dbReference>
<dbReference type="CDD" id="cd03794">
    <property type="entry name" value="GT4_WbuB-like"/>
    <property type="match status" value="1"/>
</dbReference>
<organism evidence="3">
    <name type="scientific">Citrobacter farmeri</name>
    <dbReference type="NCBI Taxonomy" id="67824"/>
    <lineage>
        <taxon>Bacteria</taxon>
        <taxon>Pseudomonadati</taxon>
        <taxon>Pseudomonadota</taxon>
        <taxon>Gammaproteobacteria</taxon>
        <taxon>Enterobacterales</taxon>
        <taxon>Enterobacteriaceae</taxon>
        <taxon>Citrobacter</taxon>
    </lineage>
</organism>
<evidence type="ECO:0000313" key="3">
    <source>
        <dbReference type="EMBL" id="HAT1589176.1"/>
    </source>
</evidence>
<dbReference type="PANTHER" id="PTHR45947">
    <property type="entry name" value="SULFOQUINOVOSYL TRANSFERASE SQD2"/>
    <property type="match status" value="1"/>
</dbReference>
<dbReference type="GO" id="GO:0016758">
    <property type="term" value="F:hexosyltransferase activity"/>
    <property type="evidence" value="ECO:0007669"/>
    <property type="project" value="TreeGrafter"/>
</dbReference>
<dbReference type="AlphaFoldDB" id="A0A8H9P1C7"/>
<dbReference type="Gene3D" id="3.40.50.2000">
    <property type="entry name" value="Glycogen Phosphorylase B"/>
    <property type="match status" value="2"/>
</dbReference>
<accession>A0A8H9P1C7</accession>
<dbReference type="RefSeq" id="WP_042318126.1">
    <property type="nucleotide sequence ID" value="NZ_CABMNX010000001.1"/>
</dbReference>
<comment type="caution">
    <text evidence="3">The sequence shown here is derived from an EMBL/GenBank/DDBJ whole genome shotgun (WGS) entry which is preliminary data.</text>
</comment>
<dbReference type="Proteomes" id="UP000864563">
    <property type="component" value="Unassembled WGS sequence"/>
</dbReference>
<dbReference type="PANTHER" id="PTHR45947:SF3">
    <property type="entry name" value="SULFOQUINOVOSYL TRANSFERASE SQD2"/>
    <property type="match status" value="1"/>
</dbReference>
<protein>
    <submittedName>
        <fullName evidence="3">Glycosyltransferase family 4 protein</fullName>
    </submittedName>
</protein>
<evidence type="ECO:0000259" key="2">
    <source>
        <dbReference type="Pfam" id="PF13579"/>
    </source>
</evidence>
<dbReference type="EMBL" id="DACSDU010000062">
    <property type="protein sequence ID" value="HAT1589176.1"/>
    <property type="molecule type" value="Genomic_DNA"/>
</dbReference>
<reference evidence="3" key="1">
    <citation type="journal article" date="2018" name="Genome Biol.">
        <title>SKESA: strategic k-mer extension for scrupulous assemblies.</title>
        <authorList>
            <person name="Souvorov A."/>
            <person name="Agarwala R."/>
            <person name="Lipman D.J."/>
        </authorList>
    </citation>
    <scope>NUCLEOTIDE SEQUENCE</scope>
    <source>
        <strain evidence="3">YDC697-2</strain>
    </source>
</reference>
<evidence type="ECO:0000259" key="1">
    <source>
        <dbReference type="Pfam" id="PF00534"/>
    </source>
</evidence>
<dbReference type="Pfam" id="PF00534">
    <property type="entry name" value="Glycos_transf_1"/>
    <property type="match status" value="1"/>
</dbReference>
<dbReference type="SUPFAM" id="SSF53756">
    <property type="entry name" value="UDP-Glycosyltransferase/glycogen phosphorylase"/>
    <property type="match status" value="1"/>
</dbReference>
<dbReference type="Pfam" id="PF13579">
    <property type="entry name" value="Glyco_trans_4_4"/>
    <property type="match status" value="1"/>
</dbReference>
<proteinExistence type="predicted"/>
<dbReference type="InterPro" id="IPR050194">
    <property type="entry name" value="Glycosyltransferase_grp1"/>
</dbReference>
<dbReference type="KEGG" id="cfar:CI104_16425"/>
<sequence>MKVLLLTQWFDPEPTFKGLAFAKELKKQNVEVDVITGFPNYPGGKVYSGYKISFFQREEYEGITVNRVPLYPHHGRSALKRIANYISFFSTSMIYGLFRRNKADVIYAYHPPLTTALSAAIISIFRRTPFVVDIQDLWPDTLASTGMLTNKKILNIVNSVCNFVYRRAAKIVVLSPGFKQRLISRGVPADNIEVIYNWSDEENLRNYQKSSVVLPAEKFNVVFAGNLGLAQGLPAIIAAARLLQESGTDANVILVGSGLARSEAERIVAEQKIDNVIFIPRVPPAEIGDILQQADALLVHLINDELFSITIPSRTQAYLACGKPIVMAVNGDAAELVRNADAGVICESDNPESIAAGIKHLASLTTEELHIMGCNGSSYYNEKLCLHEGVKKFIAIFNQVAK</sequence>
<feature type="domain" description="Glycosyltransferase subfamily 4-like N-terminal" evidence="2">
    <location>
        <begin position="21"/>
        <end position="198"/>
    </location>
</feature>
<feature type="domain" description="Glycosyl transferase family 1" evidence="1">
    <location>
        <begin position="211"/>
        <end position="372"/>
    </location>
</feature>
<name>A0A8H9P1C7_9ENTR</name>
<dbReference type="InterPro" id="IPR028098">
    <property type="entry name" value="Glyco_trans_4-like_N"/>
</dbReference>
<gene>
    <name evidence="3" type="ORF">I8Y00_005598</name>
</gene>
<dbReference type="GeneID" id="92972631"/>
<dbReference type="OrthoDB" id="9787293at2"/>
<reference evidence="3" key="2">
    <citation type="submission" date="2020-11" db="EMBL/GenBank/DDBJ databases">
        <authorList>
            <consortium name="NCBI Pathogen Detection Project"/>
        </authorList>
    </citation>
    <scope>NUCLEOTIDE SEQUENCE</scope>
    <source>
        <strain evidence="3">YDC697-2</strain>
    </source>
</reference>